<dbReference type="InterPro" id="IPR053090">
    <property type="entry name" value="Centromere_KNL-2_homolog"/>
</dbReference>
<gene>
    <name evidence="4" type="primary">LOC120269929</name>
</gene>
<evidence type="ECO:0000259" key="2">
    <source>
        <dbReference type="Pfam" id="PF09133"/>
    </source>
</evidence>
<organism evidence="3 4">
    <name type="scientific">Dioscorea cayennensis subsp. rotundata</name>
    <name type="common">White Guinea yam</name>
    <name type="synonym">Dioscorea rotundata</name>
    <dbReference type="NCBI Taxonomy" id="55577"/>
    <lineage>
        <taxon>Eukaryota</taxon>
        <taxon>Viridiplantae</taxon>
        <taxon>Streptophyta</taxon>
        <taxon>Embryophyta</taxon>
        <taxon>Tracheophyta</taxon>
        <taxon>Spermatophyta</taxon>
        <taxon>Magnoliopsida</taxon>
        <taxon>Liliopsida</taxon>
        <taxon>Dioscoreales</taxon>
        <taxon>Dioscoreaceae</taxon>
        <taxon>Dioscorea</taxon>
    </lineage>
</organism>
<feature type="compositionally biased region" description="Basic residues" evidence="1">
    <location>
        <begin position="472"/>
        <end position="484"/>
    </location>
</feature>
<proteinExistence type="predicted"/>
<feature type="compositionally biased region" description="Polar residues" evidence="1">
    <location>
        <begin position="628"/>
        <end position="644"/>
    </location>
</feature>
<accession>A0AB40BZG8</accession>
<feature type="domain" description="SANTA" evidence="2">
    <location>
        <begin position="56"/>
        <end position="145"/>
    </location>
</feature>
<dbReference type="Pfam" id="PF09133">
    <property type="entry name" value="SANTA"/>
    <property type="match status" value="1"/>
</dbReference>
<dbReference type="PANTHER" id="PTHR35311:SF1">
    <property type="entry name" value="PROTEIN EMBRYO DEFECTIVE 1674"/>
    <property type="match status" value="1"/>
</dbReference>
<sequence>MEGTENPRTRTSRFPDPASTPPLLPMEKPRTDSSDHPLRLLSPLTPFSPVSDQRSVLLFDWWLIKVENGSDAKGLAVGGLTTRGQFATRIFTSAPIVKRYDAYTLETADGITVRIQGVINRARMHHSGFPSEVCRRFLTGFPYNWYVHADDFFVKKPTAESIPRSISGAQGLENDRNRNPDGAFPIEIKEFPLKRVLDILNFCGSPADDVMASNMTNCLKSFDASHTSMDPTTQKSPDMKNCSSPVMITCSENVILSKFEREMRNHQQAESEVNTGDSVVQRSVATHVEEVGHQIDTLVFDSLLANGFDLRNIKSSHNSSAKPSMHDSLPETGSSLQRKILLGETKEMEPDNHQSPKIQGKRNISQIENVTDRNCNDRSAANMVGVTVEIGIASEGLDVSHLKDEKELKNILLENGRGAKETMVCSRNNSQSGKVFDPKDADLVDVKLSVAIETSPNADVSNSLEKPNVSSKKQKCVSKGSRKRLSLEKEKVPSILRSDYAHINHADEEPRKSDILKAPNITSGILNHTSLEEINDACLGVLEKINNCFVNPVMNRTAEFSLVTDAERVKTSEAGFCSRLSRKKPNVQANFQKEHKCELADGKFDTHSPMRPPKSVTNGLDHSEENSRCNSLSLTEEQPSTKNGNGLINFGTESATCESQLATPKGQTKRCVDRRTKLVEEIETNSETRILRKKKLNIKQKDNEMEKSVLEEDVRKNTVRSVPVDQNVASVAKDTVVKERGRHVGEMAQNKVRKRTGRIRKKEQDIQHECGGLRSGPSAPCEVQLGTGRINDHIRIDNSDGGKSFQFSVGCDTKPASQSGDAMELHTTVNNTIVRSKKPHRKRNHQIGRTYATRDLANRLSLALPENLNLRRSRSGRLLVPALANWCQHLIYDVDGTITGIVGVDAQNLLSSGGISEQNKKRKKIR</sequence>
<dbReference type="InterPro" id="IPR015216">
    <property type="entry name" value="SANTA"/>
</dbReference>
<feature type="compositionally biased region" description="Polar residues" evidence="1">
    <location>
        <begin position="458"/>
        <end position="471"/>
    </location>
</feature>
<name>A0AB40BZG8_DIOCR</name>
<reference evidence="4" key="1">
    <citation type="submission" date="2025-08" db="UniProtKB">
        <authorList>
            <consortium name="RefSeq"/>
        </authorList>
    </citation>
    <scope>IDENTIFICATION</scope>
</reference>
<dbReference type="Proteomes" id="UP001515500">
    <property type="component" value="Chromosome 10"/>
</dbReference>
<feature type="compositionally biased region" description="Basic and acidic residues" evidence="1">
    <location>
        <begin position="27"/>
        <end position="37"/>
    </location>
</feature>
<keyword evidence="3" id="KW-1185">Reference proteome</keyword>
<evidence type="ECO:0000256" key="1">
    <source>
        <dbReference type="SAM" id="MobiDB-lite"/>
    </source>
</evidence>
<evidence type="ECO:0000313" key="4">
    <source>
        <dbReference type="RefSeq" id="XP_039132840.1"/>
    </source>
</evidence>
<evidence type="ECO:0000313" key="3">
    <source>
        <dbReference type="Proteomes" id="UP001515500"/>
    </source>
</evidence>
<dbReference type="RefSeq" id="XP_039132840.1">
    <property type="nucleotide sequence ID" value="XM_039276906.1"/>
</dbReference>
<feature type="region of interest" description="Disordered" evidence="1">
    <location>
        <begin position="1"/>
        <end position="37"/>
    </location>
</feature>
<protein>
    <submittedName>
        <fullName evidence="4">Uncharacterized protein LOC120269929</fullName>
    </submittedName>
</protein>
<dbReference type="PANTHER" id="PTHR35311">
    <property type="entry name" value="KINETOCHORE-ASSOCIATED PROTEIN KNL-2 HOMOLOG"/>
    <property type="match status" value="1"/>
</dbReference>
<dbReference type="AlphaFoldDB" id="A0AB40BZG8"/>
<feature type="region of interest" description="Disordered" evidence="1">
    <location>
        <begin position="602"/>
        <end position="644"/>
    </location>
</feature>
<dbReference type="GeneID" id="120269929"/>
<feature type="region of interest" description="Disordered" evidence="1">
    <location>
        <begin position="458"/>
        <end position="484"/>
    </location>
</feature>